<name>A0A329UPK6_9FIRM</name>
<evidence type="ECO:0000259" key="2">
    <source>
        <dbReference type="Pfam" id="PF01471"/>
    </source>
</evidence>
<feature type="transmembrane region" description="Helical" evidence="1">
    <location>
        <begin position="109"/>
        <end position="129"/>
    </location>
</feature>
<dbReference type="SUPFAM" id="SSF47090">
    <property type="entry name" value="PGBD-like"/>
    <property type="match status" value="1"/>
</dbReference>
<feature type="domain" description="Peptidase M15A C-terminal" evidence="3">
    <location>
        <begin position="32"/>
        <end position="136"/>
    </location>
</feature>
<dbReference type="InterPro" id="IPR013230">
    <property type="entry name" value="Peptidase_M15A_C"/>
</dbReference>
<keyword evidence="1" id="KW-0812">Transmembrane</keyword>
<evidence type="ECO:0008006" key="6">
    <source>
        <dbReference type="Google" id="ProtNLM"/>
    </source>
</evidence>
<sequence>MSGSRNMILLEGVFKMSIISFQRGDKTALTKNFARSEFQCPCGCGQQSLDTELAEKLQIIRDKLGKPIKITSGYRCLKHNQAVNGGTNSRHRYGMAADWRMKDRSLNPVALGILAVEAGFGGVGIYWYGNYAFVHADTRNAKATWLCDAKLHYPSTTYLKFILPTIRRGCTGDANRAATKMLQRLLGLTPDGIFGEKTENALLKAQEVHKLVVDGICGPASWRAISGADKYL</sequence>
<dbReference type="EMBL" id="PRLF01000041">
    <property type="protein sequence ID" value="RAW62537.1"/>
    <property type="molecule type" value="Genomic_DNA"/>
</dbReference>
<evidence type="ECO:0000259" key="3">
    <source>
        <dbReference type="Pfam" id="PF08291"/>
    </source>
</evidence>
<evidence type="ECO:0000256" key="1">
    <source>
        <dbReference type="SAM" id="Phobius"/>
    </source>
</evidence>
<reference evidence="4 5" key="1">
    <citation type="submission" date="2018-02" db="EMBL/GenBank/DDBJ databases">
        <title>Complete genome sequencing of Faecalibacterium prausnitzii strains isolated from the human gut.</title>
        <authorList>
            <person name="Fitzgerald B.C."/>
            <person name="Shkoporov A.N."/>
            <person name="Ross P.R."/>
            <person name="Hill C."/>
        </authorList>
    </citation>
    <scope>NUCLEOTIDE SEQUENCE [LARGE SCALE GENOMIC DNA]</scope>
    <source>
        <strain evidence="4 5">APC924/119</strain>
    </source>
</reference>
<feature type="domain" description="Peptidoglycan binding-like" evidence="2">
    <location>
        <begin position="176"/>
        <end position="225"/>
    </location>
</feature>
<dbReference type="InterPro" id="IPR002477">
    <property type="entry name" value="Peptidoglycan-bd-like"/>
</dbReference>
<dbReference type="SUPFAM" id="SSF55166">
    <property type="entry name" value="Hedgehog/DD-peptidase"/>
    <property type="match status" value="1"/>
</dbReference>
<dbReference type="Gene3D" id="1.10.101.10">
    <property type="entry name" value="PGBD-like superfamily/PGBD"/>
    <property type="match status" value="1"/>
</dbReference>
<protein>
    <recommendedName>
        <fullName evidence="6">DUF882 domain-containing protein</fullName>
    </recommendedName>
</protein>
<dbReference type="Proteomes" id="UP000250550">
    <property type="component" value="Unassembled WGS sequence"/>
</dbReference>
<gene>
    <name evidence="4" type="ORF">C4N21_14485</name>
</gene>
<comment type="caution">
    <text evidence="4">The sequence shown here is derived from an EMBL/GenBank/DDBJ whole genome shotgun (WGS) entry which is preliminary data.</text>
</comment>
<dbReference type="Gene3D" id="3.30.1380.10">
    <property type="match status" value="1"/>
</dbReference>
<dbReference type="InterPro" id="IPR036366">
    <property type="entry name" value="PGBDSf"/>
</dbReference>
<dbReference type="InterPro" id="IPR036365">
    <property type="entry name" value="PGBD-like_sf"/>
</dbReference>
<keyword evidence="1" id="KW-1133">Transmembrane helix</keyword>
<proteinExistence type="predicted"/>
<evidence type="ECO:0000313" key="4">
    <source>
        <dbReference type="EMBL" id="RAW62537.1"/>
    </source>
</evidence>
<keyword evidence="1" id="KW-0472">Membrane</keyword>
<dbReference type="AlphaFoldDB" id="A0A329UPK6"/>
<organism evidence="4 5">
    <name type="scientific">Faecalibacterium prausnitzii</name>
    <dbReference type="NCBI Taxonomy" id="853"/>
    <lineage>
        <taxon>Bacteria</taxon>
        <taxon>Bacillati</taxon>
        <taxon>Bacillota</taxon>
        <taxon>Clostridia</taxon>
        <taxon>Eubacteriales</taxon>
        <taxon>Oscillospiraceae</taxon>
        <taxon>Faecalibacterium</taxon>
    </lineage>
</organism>
<dbReference type="InterPro" id="IPR009045">
    <property type="entry name" value="Zn_M74/Hedgehog-like"/>
</dbReference>
<dbReference type="Pfam" id="PF01471">
    <property type="entry name" value="PG_binding_1"/>
    <property type="match status" value="1"/>
</dbReference>
<accession>A0A329UPK6</accession>
<dbReference type="Pfam" id="PF08291">
    <property type="entry name" value="Peptidase_M15_3"/>
    <property type="match status" value="1"/>
</dbReference>
<evidence type="ECO:0000313" key="5">
    <source>
        <dbReference type="Proteomes" id="UP000250550"/>
    </source>
</evidence>